<dbReference type="Pfam" id="PF14111">
    <property type="entry name" value="DUF4283"/>
    <property type="match status" value="1"/>
</dbReference>
<accession>A0A2I0V8Z7</accession>
<keyword evidence="4" id="KW-1185">Reference proteome</keyword>
<feature type="region of interest" description="Disordered" evidence="1">
    <location>
        <begin position="456"/>
        <end position="477"/>
    </location>
</feature>
<feature type="domain" description="DUF4283" evidence="2">
    <location>
        <begin position="107"/>
        <end position="189"/>
    </location>
</feature>
<feature type="region of interest" description="Disordered" evidence="1">
    <location>
        <begin position="295"/>
        <end position="348"/>
    </location>
</feature>
<evidence type="ECO:0000259" key="2">
    <source>
        <dbReference type="Pfam" id="PF14111"/>
    </source>
</evidence>
<feature type="compositionally biased region" description="Polar residues" evidence="1">
    <location>
        <begin position="1"/>
        <end position="12"/>
    </location>
</feature>
<proteinExistence type="predicted"/>
<feature type="compositionally biased region" description="Polar residues" evidence="1">
    <location>
        <begin position="295"/>
        <end position="310"/>
    </location>
</feature>
<dbReference type="AlphaFoldDB" id="A0A2I0V8Z7"/>
<sequence>MDYSNDVNNLGSTRCEPPQGTNLPPTSATDFCTQGVRVNAPKDLNGFPSQTAAARNEASCLGSTGTNPFAWNKVQLVPISKLSKESFLGKDGKSVDPEIEAVHNNIARLDRAIMAKVMGCRIAFPYLLTELKKRWFHFGEFEIVTIAPNSFICVFASLEARDAVLAGGPWIIGGNIIGMDRWSPSATPNSLHGLHSPIWIRLPQLPLMYWDINNITRIANMLGDPLWMDSHTSSWGRSSFARICVKIDLSQQLLPGVWINGIHGRFFQRVEYEGLTNFCFDCGFIGHVKGSCTSKLPKQTPSPTEVQASRQHAAPPESHHETVHPSSLSAPARDKSPSPMEPADHSYGAWNLVTRKRNGKKKLANVQQATDQMQPAVTPPPAQNSQEQLKKMEDISDRIVKPTSHHVRNHRVVFSAERTAQDNASPEVNLSKRQHKASKAYMEKQLLHLGPIATLPRKRRKNLQDDTGGDFVPFEEQ</sequence>
<evidence type="ECO:0000256" key="1">
    <source>
        <dbReference type="SAM" id="MobiDB-lite"/>
    </source>
</evidence>
<dbReference type="Proteomes" id="UP000233837">
    <property type="component" value="Unassembled WGS sequence"/>
</dbReference>
<reference evidence="3 4" key="2">
    <citation type="journal article" date="2017" name="Nature">
        <title>The Apostasia genome and the evolution of orchids.</title>
        <authorList>
            <person name="Zhang G.Q."/>
            <person name="Liu K.W."/>
            <person name="Li Z."/>
            <person name="Lohaus R."/>
            <person name="Hsiao Y.Y."/>
            <person name="Niu S.C."/>
            <person name="Wang J.Y."/>
            <person name="Lin Y.C."/>
            <person name="Xu Q."/>
            <person name="Chen L.J."/>
            <person name="Yoshida K."/>
            <person name="Fujiwara S."/>
            <person name="Wang Z.W."/>
            <person name="Zhang Y.Q."/>
            <person name="Mitsuda N."/>
            <person name="Wang M."/>
            <person name="Liu G.H."/>
            <person name="Pecoraro L."/>
            <person name="Huang H.X."/>
            <person name="Xiao X.J."/>
            <person name="Lin M."/>
            <person name="Wu X.Y."/>
            <person name="Wu W.L."/>
            <person name="Chen Y.Y."/>
            <person name="Chang S.B."/>
            <person name="Sakamoto S."/>
            <person name="Ohme-Takagi M."/>
            <person name="Yagi M."/>
            <person name="Zeng S.J."/>
            <person name="Shen C.Y."/>
            <person name="Yeh C.M."/>
            <person name="Luo Y.B."/>
            <person name="Tsai W.C."/>
            <person name="Van de Peer Y."/>
            <person name="Liu Z.J."/>
        </authorList>
    </citation>
    <scope>NUCLEOTIDE SEQUENCE [LARGE SCALE GENOMIC DNA]</scope>
    <source>
        <tissue evidence="3">The whole plant</tissue>
    </source>
</reference>
<evidence type="ECO:0000313" key="3">
    <source>
        <dbReference type="EMBL" id="PKU59874.1"/>
    </source>
</evidence>
<evidence type="ECO:0000313" key="4">
    <source>
        <dbReference type="Proteomes" id="UP000233837"/>
    </source>
</evidence>
<feature type="region of interest" description="Disordered" evidence="1">
    <location>
        <begin position="360"/>
        <end position="384"/>
    </location>
</feature>
<name>A0A2I0V8Z7_9ASPA</name>
<feature type="region of interest" description="Disordered" evidence="1">
    <location>
        <begin position="1"/>
        <end position="25"/>
    </location>
</feature>
<dbReference type="PANTHER" id="PTHR31286:SF99">
    <property type="entry name" value="DUF4283 DOMAIN-CONTAINING PROTEIN"/>
    <property type="match status" value="1"/>
</dbReference>
<dbReference type="InterPro" id="IPR025558">
    <property type="entry name" value="DUF4283"/>
</dbReference>
<protein>
    <recommendedName>
        <fullName evidence="2">DUF4283 domain-containing protein</fullName>
    </recommendedName>
</protein>
<dbReference type="PANTHER" id="PTHR31286">
    <property type="entry name" value="GLYCINE-RICH CELL WALL STRUCTURAL PROTEIN 1.8-LIKE"/>
    <property type="match status" value="1"/>
</dbReference>
<feature type="compositionally biased region" description="Polar residues" evidence="1">
    <location>
        <begin position="365"/>
        <end position="375"/>
    </location>
</feature>
<dbReference type="InterPro" id="IPR040256">
    <property type="entry name" value="At4g02000-like"/>
</dbReference>
<gene>
    <name evidence="3" type="ORF">MA16_Dca028263</name>
</gene>
<reference evidence="3 4" key="1">
    <citation type="journal article" date="2016" name="Sci. Rep.">
        <title>The Dendrobium catenatum Lindl. genome sequence provides insights into polysaccharide synthase, floral development and adaptive evolution.</title>
        <authorList>
            <person name="Zhang G.Q."/>
            <person name="Xu Q."/>
            <person name="Bian C."/>
            <person name="Tsai W.C."/>
            <person name="Yeh C.M."/>
            <person name="Liu K.W."/>
            <person name="Yoshida K."/>
            <person name="Zhang L.S."/>
            <person name="Chang S.B."/>
            <person name="Chen F."/>
            <person name="Shi Y."/>
            <person name="Su Y.Y."/>
            <person name="Zhang Y.Q."/>
            <person name="Chen L.J."/>
            <person name="Yin Y."/>
            <person name="Lin M."/>
            <person name="Huang H."/>
            <person name="Deng H."/>
            <person name="Wang Z.W."/>
            <person name="Zhu S.L."/>
            <person name="Zhao X."/>
            <person name="Deng C."/>
            <person name="Niu S.C."/>
            <person name="Huang J."/>
            <person name="Wang M."/>
            <person name="Liu G.H."/>
            <person name="Yang H.J."/>
            <person name="Xiao X.J."/>
            <person name="Hsiao Y.Y."/>
            <person name="Wu W.L."/>
            <person name="Chen Y.Y."/>
            <person name="Mitsuda N."/>
            <person name="Ohme-Takagi M."/>
            <person name="Luo Y.B."/>
            <person name="Van de Peer Y."/>
            <person name="Liu Z.J."/>
        </authorList>
    </citation>
    <scope>NUCLEOTIDE SEQUENCE [LARGE SCALE GENOMIC DNA]</scope>
    <source>
        <tissue evidence="3">The whole plant</tissue>
    </source>
</reference>
<organism evidence="3 4">
    <name type="scientific">Dendrobium catenatum</name>
    <dbReference type="NCBI Taxonomy" id="906689"/>
    <lineage>
        <taxon>Eukaryota</taxon>
        <taxon>Viridiplantae</taxon>
        <taxon>Streptophyta</taxon>
        <taxon>Embryophyta</taxon>
        <taxon>Tracheophyta</taxon>
        <taxon>Spermatophyta</taxon>
        <taxon>Magnoliopsida</taxon>
        <taxon>Liliopsida</taxon>
        <taxon>Asparagales</taxon>
        <taxon>Orchidaceae</taxon>
        <taxon>Epidendroideae</taxon>
        <taxon>Malaxideae</taxon>
        <taxon>Dendrobiinae</taxon>
        <taxon>Dendrobium</taxon>
    </lineage>
</organism>
<dbReference type="EMBL" id="KZ505322">
    <property type="protein sequence ID" value="PKU59874.1"/>
    <property type="molecule type" value="Genomic_DNA"/>
</dbReference>